<evidence type="ECO:0000256" key="6">
    <source>
        <dbReference type="RuleBase" id="RU361140"/>
    </source>
</evidence>
<evidence type="ECO:0000259" key="8">
    <source>
        <dbReference type="Pfam" id="PF13354"/>
    </source>
</evidence>
<dbReference type="PROSITE" id="PS51318">
    <property type="entry name" value="TAT"/>
    <property type="match status" value="1"/>
</dbReference>
<name>A0A2N8NUG6_STREU</name>
<dbReference type="InterPro" id="IPR012338">
    <property type="entry name" value="Beta-lactam/transpept-like"/>
</dbReference>
<keyword evidence="10" id="KW-1185">Reference proteome</keyword>
<accession>A0A2N8NUG6</accession>
<gene>
    <name evidence="9" type="ORF">AF335_17435</name>
</gene>
<keyword evidence="5 6" id="KW-0046">Antibiotic resistance</keyword>
<evidence type="ECO:0000256" key="4">
    <source>
        <dbReference type="ARBA" id="ARBA00022801"/>
    </source>
</evidence>
<feature type="compositionally biased region" description="Basic and acidic residues" evidence="7">
    <location>
        <begin position="1"/>
        <end position="13"/>
    </location>
</feature>
<dbReference type="GO" id="GO:0030655">
    <property type="term" value="P:beta-lactam antibiotic catabolic process"/>
    <property type="evidence" value="ECO:0007669"/>
    <property type="project" value="InterPro"/>
</dbReference>
<dbReference type="SUPFAM" id="SSF56601">
    <property type="entry name" value="beta-lactamase/transpeptidase-like"/>
    <property type="match status" value="1"/>
</dbReference>
<comment type="similarity">
    <text evidence="1 6">Belongs to the class-A beta-lactamase family.</text>
</comment>
<dbReference type="Gene3D" id="3.40.710.10">
    <property type="entry name" value="DD-peptidase/beta-lactamase superfamily"/>
    <property type="match status" value="1"/>
</dbReference>
<proteinExistence type="inferred from homology"/>
<dbReference type="GO" id="GO:0046677">
    <property type="term" value="P:response to antibiotic"/>
    <property type="evidence" value="ECO:0007669"/>
    <property type="project" value="UniProtKB-UniRule"/>
</dbReference>
<dbReference type="GO" id="GO:0008800">
    <property type="term" value="F:beta-lactamase activity"/>
    <property type="evidence" value="ECO:0007669"/>
    <property type="project" value="UniProtKB-UniRule"/>
</dbReference>
<dbReference type="PANTHER" id="PTHR35333">
    <property type="entry name" value="BETA-LACTAMASE"/>
    <property type="match status" value="1"/>
</dbReference>
<dbReference type="AlphaFoldDB" id="A0A2N8NUG6"/>
<organism evidence="9 10">
    <name type="scientific">Streptomyces eurocidicus</name>
    <name type="common">Streptoverticillium eurocidicus</name>
    <dbReference type="NCBI Taxonomy" id="66423"/>
    <lineage>
        <taxon>Bacteria</taxon>
        <taxon>Bacillati</taxon>
        <taxon>Actinomycetota</taxon>
        <taxon>Actinomycetes</taxon>
        <taxon>Kitasatosporales</taxon>
        <taxon>Streptomycetaceae</taxon>
        <taxon>Streptomyces</taxon>
    </lineage>
</organism>
<dbReference type="PROSITE" id="PS00146">
    <property type="entry name" value="BETA_LACTAMASE_A"/>
    <property type="match status" value="1"/>
</dbReference>
<feature type="region of interest" description="Disordered" evidence="7">
    <location>
        <begin position="1"/>
        <end position="23"/>
    </location>
</feature>
<feature type="region of interest" description="Disordered" evidence="7">
    <location>
        <begin position="313"/>
        <end position="334"/>
    </location>
</feature>
<comment type="catalytic activity">
    <reaction evidence="6">
        <text>a beta-lactam + H2O = a substituted beta-amino acid</text>
        <dbReference type="Rhea" id="RHEA:20401"/>
        <dbReference type="ChEBI" id="CHEBI:15377"/>
        <dbReference type="ChEBI" id="CHEBI:35627"/>
        <dbReference type="ChEBI" id="CHEBI:140347"/>
        <dbReference type="EC" id="3.5.2.6"/>
    </reaction>
</comment>
<dbReference type="PRINTS" id="PR00118">
    <property type="entry name" value="BLACTAMASEA"/>
</dbReference>
<dbReference type="InterPro" id="IPR000871">
    <property type="entry name" value="Beta-lactam_class-A"/>
</dbReference>
<dbReference type="Proteomes" id="UP000235945">
    <property type="component" value="Unassembled WGS sequence"/>
</dbReference>
<evidence type="ECO:0000256" key="2">
    <source>
        <dbReference type="ARBA" id="ARBA00012865"/>
    </source>
</evidence>
<evidence type="ECO:0000256" key="3">
    <source>
        <dbReference type="ARBA" id="ARBA00018879"/>
    </source>
</evidence>
<dbReference type="EMBL" id="LGUI01000005">
    <property type="protein sequence ID" value="PNE32392.1"/>
    <property type="molecule type" value="Genomic_DNA"/>
</dbReference>
<dbReference type="PANTHER" id="PTHR35333:SF3">
    <property type="entry name" value="BETA-LACTAMASE-TYPE TRANSPEPTIDASE FOLD CONTAINING PROTEIN"/>
    <property type="match status" value="1"/>
</dbReference>
<protein>
    <recommendedName>
        <fullName evidence="3 6">Beta-lactamase</fullName>
        <ecNumber evidence="2 6">3.5.2.6</ecNumber>
    </recommendedName>
</protein>
<dbReference type="Pfam" id="PF13354">
    <property type="entry name" value="Beta-lactamase2"/>
    <property type="match status" value="1"/>
</dbReference>
<evidence type="ECO:0000313" key="10">
    <source>
        <dbReference type="Proteomes" id="UP000235945"/>
    </source>
</evidence>
<keyword evidence="4 6" id="KW-0378">Hydrolase</keyword>
<dbReference type="NCBIfam" id="NF033103">
    <property type="entry name" value="bla_class_A"/>
    <property type="match status" value="1"/>
</dbReference>
<evidence type="ECO:0000313" key="9">
    <source>
        <dbReference type="EMBL" id="PNE32392.1"/>
    </source>
</evidence>
<feature type="domain" description="Beta-lactamase class A catalytic" evidence="8">
    <location>
        <begin position="71"/>
        <end position="285"/>
    </location>
</feature>
<dbReference type="InterPro" id="IPR006311">
    <property type="entry name" value="TAT_signal"/>
</dbReference>
<evidence type="ECO:0000256" key="1">
    <source>
        <dbReference type="ARBA" id="ARBA00009009"/>
    </source>
</evidence>
<comment type="caution">
    <text evidence="9">The sequence shown here is derived from an EMBL/GenBank/DDBJ whole genome shotgun (WGS) entry which is preliminary data.</text>
</comment>
<dbReference type="InterPro" id="IPR045155">
    <property type="entry name" value="Beta-lactam_cat"/>
</dbReference>
<dbReference type="EC" id="3.5.2.6" evidence="2 6"/>
<sequence>MGPTPDHRPERHRSMTTSPTRRSAIATLTGLAVAPLAACRTAPPSPASRGTTQEAERAFGELESEYDARLGVYAVDTGSGRSVAHRPDERFAYASVCKAFLAGAVLRKNTLQQLDRRVRYGRDVPVGHSPVTAEHVGGGMTLRELCDAAVRHSDNGAANLLFDELGGPKGLQDALAAIGDHVTRADRYETDLSEAAPGDPRDTSTPRAMAADLRAFVLGDALAADRRPLLTDWLKRNTTGDTLIRAGVPAGWQVGDKTGSGGYGARNDLAVLWPPRAAPLVVAVFSGRTAKDAKADDTLIARAAEAAVKALAPLRGESSPHRGSALAGRSPLPS</sequence>
<dbReference type="InterPro" id="IPR023650">
    <property type="entry name" value="Beta-lactam_class-A_AS"/>
</dbReference>
<reference evidence="10" key="1">
    <citation type="submission" date="2015-07" db="EMBL/GenBank/DDBJ databases">
        <authorList>
            <person name="Graham D.E."/>
            <person name="Giannone R.J."/>
            <person name="Gulvik C.A."/>
            <person name="Hettich R.L."/>
            <person name="Klingeman D.M."/>
            <person name="Mahan K.M."/>
            <person name="Parry R.J."/>
            <person name="Spain J.C."/>
        </authorList>
    </citation>
    <scope>NUCLEOTIDE SEQUENCE [LARGE SCALE GENOMIC DNA]</scope>
    <source>
        <strain evidence="10">ATCC 27428</strain>
    </source>
</reference>
<evidence type="ECO:0000256" key="5">
    <source>
        <dbReference type="ARBA" id="ARBA00023251"/>
    </source>
</evidence>
<evidence type="ECO:0000256" key="7">
    <source>
        <dbReference type="SAM" id="MobiDB-lite"/>
    </source>
</evidence>